<evidence type="ECO:0000313" key="11">
    <source>
        <dbReference type="EMBL" id="ATU20293.1"/>
    </source>
</evidence>
<dbReference type="eggNOG" id="COG0199">
    <property type="taxonomic scope" value="Bacteria"/>
</dbReference>
<evidence type="ECO:0000256" key="8">
    <source>
        <dbReference type="ARBA" id="ARBA00047110"/>
    </source>
</evidence>
<evidence type="ECO:0000313" key="12">
    <source>
        <dbReference type="EMBL" id="KFI56316.1"/>
    </source>
</evidence>
<dbReference type="SUPFAM" id="SSF57716">
    <property type="entry name" value="Glucocorticoid receptor-like (DNA-binding domain)"/>
    <property type="match status" value="1"/>
</dbReference>
<dbReference type="SMR" id="A0A087AC16"/>
<dbReference type="KEGG" id="bcho:BcFMB_04420"/>
<evidence type="ECO:0000256" key="6">
    <source>
        <dbReference type="ARBA" id="ARBA00023274"/>
    </source>
</evidence>
<comment type="function">
    <text evidence="10">Binds 16S rRNA, required for the assembly of 30S particles and may also be responsible for determining the conformation of the 16S rRNA at the A site.</text>
</comment>
<dbReference type="InterPro" id="IPR043140">
    <property type="entry name" value="Ribosomal_uS14_sf"/>
</dbReference>
<dbReference type="GO" id="GO:0006412">
    <property type="term" value="P:translation"/>
    <property type="evidence" value="ECO:0007669"/>
    <property type="project" value="UniProtKB-UniRule"/>
</dbReference>
<comment type="cofactor">
    <cofactor evidence="10">
        <name>Zn(2+)</name>
        <dbReference type="ChEBI" id="CHEBI:29105"/>
    </cofactor>
    <text evidence="10">Binds 1 zinc ion per subunit.</text>
</comment>
<evidence type="ECO:0000256" key="10">
    <source>
        <dbReference type="HAMAP-Rule" id="MF_01364"/>
    </source>
</evidence>
<name>A0A087AC16_9BIFI</name>
<dbReference type="FunFam" id="4.10.830.10:FF:000001">
    <property type="entry name" value="30S ribosomal protein S14 type Z"/>
    <property type="match status" value="1"/>
</dbReference>
<feature type="binding site" evidence="10">
    <location>
        <position position="40"/>
    </location>
    <ligand>
        <name>Zn(2+)</name>
        <dbReference type="ChEBI" id="CHEBI:29105"/>
    </ligand>
</feature>
<evidence type="ECO:0000256" key="1">
    <source>
        <dbReference type="ARBA" id="ARBA00022723"/>
    </source>
</evidence>
<dbReference type="GO" id="GO:0005737">
    <property type="term" value="C:cytoplasm"/>
    <property type="evidence" value="ECO:0007669"/>
    <property type="project" value="UniProtKB-ARBA"/>
</dbReference>
<dbReference type="Proteomes" id="UP000028995">
    <property type="component" value="Unassembled WGS sequence"/>
</dbReference>
<gene>
    <name evidence="10 11" type="primary">rpsN</name>
    <name evidence="10" type="synonym">rpsZ</name>
    <name evidence="11" type="ORF">BcFMB_04420</name>
    <name evidence="12" type="ORF">BCHO_1448</name>
</gene>
<dbReference type="InterPro" id="IPR018271">
    <property type="entry name" value="Ribosomal_uS14_CS"/>
</dbReference>
<dbReference type="GO" id="GO:0019843">
    <property type="term" value="F:rRNA binding"/>
    <property type="evidence" value="ECO:0007669"/>
    <property type="project" value="UniProtKB-UniRule"/>
</dbReference>
<dbReference type="Pfam" id="PF00253">
    <property type="entry name" value="Ribosomal_S14"/>
    <property type="match status" value="1"/>
</dbReference>
<keyword evidence="6 10" id="KW-0687">Ribonucleoprotein</keyword>
<reference evidence="11 14" key="2">
    <citation type="submission" date="2016-11" db="EMBL/GenBank/DDBJ databases">
        <title>complete genome sequence of Bifidobacterium choerinum strain FMB-1.</title>
        <authorList>
            <person name="Park C.-S."/>
            <person name="Jung D.-H."/>
            <person name="Choi D.-S."/>
        </authorList>
    </citation>
    <scope>NUCLEOTIDE SEQUENCE [LARGE SCALE GENOMIC DNA]</scope>
    <source>
        <strain evidence="11 14">FMB-1</strain>
    </source>
</reference>
<dbReference type="Gene3D" id="4.10.830.10">
    <property type="entry name" value="30s Ribosomal Protein S14, Chain N"/>
    <property type="match status" value="1"/>
</dbReference>
<dbReference type="GO" id="GO:0015935">
    <property type="term" value="C:small ribosomal subunit"/>
    <property type="evidence" value="ECO:0007669"/>
    <property type="project" value="TreeGrafter"/>
</dbReference>
<keyword evidence="5 10" id="KW-0689">Ribosomal protein</keyword>
<dbReference type="OrthoDB" id="9810484at2"/>
<evidence type="ECO:0000256" key="7">
    <source>
        <dbReference type="ARBA" id="ARBA00035167"/>
    </source>
</evidence>
<dbReference type="GeneID" id="89493864"/>
<evidence type="ECO:0000256" key="4">
    <source>
        <dbReference type="ARBA" id="ARBA00022884"/>
    </source>
</evidence>
<dbReference type="EMBL" id="JGYU01000011">
    <property type="protein sequence ID" value="KFI56316.1"/>
    <property type="molecule type" value="Genomic_DNA"/>
</dbReference>
<comment type="similarity">
    <text evidence="9 10">Belongs to the universal ribosomal protein uS14 family. Zinc-binding uS14 subfamily.</text>
</comment>
<dbReference type="EMBL" id="CP018044">
    <property type="protein sequence ID" value="ATU20293.1"/>
    <property type="molecule type" value="Genomic_DNA"/>
</dbReference>
<dbReference type="PROSITE" id="PS00527">
    <property type="entry name" value="RIBOSOMAL_S14"/>
    <property type="match status" value="1"/>
</dbReference>
<feature type="binding site" evidence="10">
    <location>
        <position position="27"/>
    </location>
    <ligand>
        <name>Zn(2+)</name>
        <dbReference type="ChEBI" id="CHEBI:29105"/>
    </ligand>
</feature>
<evidence type="ECO:0000256" key="3">
    <source>
        <dbReference type="ARBA" id="ARBA00022833"/>
    </source>
</evidence>
<feature type="binding site" evidence="10">
    <location>
        <position position="24"/>
    </location>
    <ligand>
        <name>Zn(2+)</name>
        <dbReference type="ChEBI" id="CHEBI:29105"/>
    </ligand>
</feature>
<dbReference type="PANTHER" id="PTHR19836:SF19">
    <property type="entry name" value="SMALL RIBOSOMAL SUBUNIT PROTEIN US14M"/>
    <property type="match status" value="1"/>
</dbReference>
<sequence length="61" mass="7082">MAKTCLKVKALRKPKFKVRAYTRCMVCGRPHSVYRKFGLCRICLREKAHRGELPGVTKSSW</sequence>
<dbReference type="InterPro" id="IPR001209">
    <property type="entry name" value="Ribosomal_uS14"/>
</dbReference>
<dbReference type="InterPro" id="IPR023053">
    <property type="entry name" value="Ribosomal_uS14_bact"/>
</dbReference>
<organism evidence="12 13">
    <name type="scientific">Bifidobacterium choerinum</name>
    <dbReference type="NCBI Taxonomy" id="35760"/>
    <lineage>
        <taxon>Bacteria</taxon>
        <taxon>Bacillati</taxon>
        <taxon>Actinomycetota</taxon>
        <taxon>Actinomycetes</taxon>
        <taxon>Bifidobacteriales</taxon>
        <taxon>Bifidobacteriaceae</taxon>
        <taxon>Bifidobacterium</taxon>
    </lineage>
</organism>
<feature type="binding site" evidence="10">
    <location>
        <position position="43"/>
    </location>
    <ligand>
        <name>Zn(2+)</name>
        <dbReference type="ChEBI" id="CHEBI:29105"/>
    </ligand>
</feature>
<dbReference type="STRING" id="35760.BCHO_1448"/>
<keyword evidence="4 10" id="KW-0694">RNA-binding</keyword>
<keyword evidence="1 10" id="KW-0479">Metal-binding</keyword>
<evidence type="ECO:0000256" key="2">
    <source>
        <dbReference type="ARBA" id="ARBA00022730"/>
    </source>
</evidence>
<keyword evidence="2 10" id="KW-0699">rRNA-binding</keyword>
<dbReference type="AlphaFoldDB" id="A0A087AC16"/>
<dbReference type="Proteomes" id="UP000229907">
    <property type="component" value="Chromosome"/>
</dbReference>
<dbReference type="HAMAP" id="MF_01364_B">
    <property type="entry name" value="Ribosomal_uS14_2_B"/>
    <property type="match status" value="1"/>
</dbReference>
<evidence type="ECO:0000256" key="5">
    <source>
        <dbReference type="ARBA" id="ARBA00022980"/>
    </source>
</evidence>
<dbReference type="PANTHER" id="PTHR19836">
    <property type="entry name" value="30S RIBOSOMAL PROTEIN S14"/>
    <property type="match status" value="1"/>
</dbReference>
<dbReference type="RefSeq" id="WP_004268593.1">
    <property type="nucleotide sequence ID" value="NZ_CP018044.1"/>
</dbReference>
<reference evidence="12 13" key="1">
    <citation type="submission" date="2014-03" db="EMBL/GenBank/DDBJ databases">
        <title>Genomics of Bifidobacteria.</title>
        <authorList>
            <person name="Ventura M."/>
            <person name="Milani C."/>
            <person name="Lugli G.A."/>
        </authorList>
    </citation>
    <scope>NUCLEOTIDE SEQUENCE [LARGE SCALE GENOMIC DNA]</scope>
    <source>
        <strain evidence="12 13">LMG 10510</strain>
    </source>
</reference>
<dbReference type="NCBIfam" id="NF005974">
    <property type="entry name" value="PRK08061.1"/>
    <property type="match status" value="1"/>
</dbReference>
<evidence type="ECO:0000313" key="14">
    <source>
        <dbReference type="Proteomes" id="UP000229907"/>
    </source>
</evidence>
<keyword evidence="13" id="KW-1185">Reference proteome</keyword>
<comment type="subunit">
    <text evidence="8 10">Part of the 30S ribosomal subunit. Contacts proteins S3 and S10.</text>
</comment>
<dbReference type="GO" id="GO:0008270">
    <property type="term" value="F:zinc ion binding"/>
    <property type="evidence" value="ECO:0007669"/>
    <property type="project" value="UniProtKB-UniRule"/>
</dbReference>
<proteinExistence type="inferred from homology"/>
<evidence type="ECO:0000313" key="13">
    <source>
        <dbReference type="Proteomes" id="UP000028995"/>
    </source>
</evidence>
<evidence type="ECO:0000256" key="9">
    <source>
        <dbReference type="ARBA" id="ARBA00060857"/>
    </source>
</evidence>
<dbReference type="GO" id="GO:0003735">
    <property type="term" value="F:structural constituent of ribosome"/>
    <property type="evidence" value="ECO:0007669"/>
    <property type="project" value="InterPro"/>
</dbReference>
<keyword evidence="3 10" id="KW-0862">Zinc</keyword>
<protein>
    <recommendedName>
        <fullName evidence="7 10">Small ribosomal subunit protein uS14</fullName>
    </recommendedName>
</protein>
<accession>A0A087AC16</accession>